<evidence type="ECO:0000256" key="1">
    <source>
        <dbReference type="ARBA" id="ARBA00004173"/>
    </source>
</evidence>
<accession>A0A1V9XAW9</accession>
<keyword evidence="4" id="KW-0143">Chaperone</keyword>
<evidence type="ECO:0000313" key="7">
    <source>
        <dbReference type="EMBL" id="OQR70472.1"/>
    </source>
</evidence>
<comment type="similarity">
    <text evidence="2">Belongs to the CIA30 family.</text>
</comment>
<dbReference type="FunCoup" id="A0A1V9XAW9">
    <property type="interactions" value="170"/>
</dbReference>
<organism evidence="7 8">
    <name type="scientific">Tropilaelaps mercedesae</name>
    <dbReference type="NCBI Taxonomy" id="418985"/>
    <lineage>
        <taxon>Eukaryota</taxon>
        <taxon>Metazoa</taxon>
        <taxon>Ecdysozoa</taxon>
        <taxon>Arthropoda</taxon>
        <taxon>Chelicerata</taxon>
        <taxon>Arachnida</taxon>
        <taxon>Acari</taxon>
        <taxon>Parasitiformes</taxon>
        <taxon>Mesostigmata</taxon>
        <taxon>Gamasina</taxon>
        <taxon>Dermanyssoidea</taxon>
        <taxon>Laelapidae</taxon>
        <taxon>Tropilaelaps</taxon>
    </lineage>
</organism>
<dbReference type="SUPFAM" id="SSF49785">
    <property type="entry name" value="Galactose-binding domain-like"/>
    <property type="match status" value="1"/>
</dbReference>
<dbReference type="STRING" id="418985.A0A1V9XAW9"/>
<dbReference type="InterPro" id="IPR008979">
    <property type="entry name" value="Galactose-bd-like_sf"/>
</dbReference>
<dbReference type="EMBL" id="MNPL01017415">
    <property type="protein sequence ID" value="OQR70472.1"/>
    <property type="molecule type" value="Genomic_DNA"/>
</dbReference>
<gene>
    <name evidence="7" type="ORF">BIW11_11623</name>
</gene>
<dbReference type="GO" id="GO:0005739">
    <property type="term" value="C:mitochondrion"/>
    <property type="evidence" value="ECO:0007669"/>
    <property type="project" value="UniProtKB-SubCell"/>
</dbReference>
<proteinExistence type="inferred from homology"/>
<protein>
    <submittedName>
        <fullName evidence="7">Putative complex I intermediate-associated protein 30</fullName>
    </submittedName>
</protein>
<dbReference type="OrthoDB" id="42561at2759"/>
<dbReference type="GO" id="GO:0006120">
    <property type="term" value="P:mitochondrial electron transport, NADH to ubiquinone"/>
    <property type="evidence" value="ECO:0007669"/>
    <property type="project" value="TreeGrafter"/>
</dbReference>
<evidence type="ECO:0000259" key="6">
    <source>
        <dbReference type="Pfam" id="PF08547"/>
    </source>
</evidence>
<dbReference type="InParanoid" id="A0A1V9XAW9"/>
<dbReference type="PANTHER" id="PTHR13194">
    <property type="entry name" value="COMPLEX I INTERMEDIATE-ASSOCIATED PROTEIN 30"/>
    <property type="match status" value="1"/>
</dbReference>
<name>A0A1V9XAW9_9ACAR</name>
<feature type="domain" description="NADH:ubiquinone oxidoreductase intermediate-associated protein 30" evidence="6">
    <location>
        <begin position="146"/>
        <end position="319"/>
    </location>
</feature>
<dbReference type="Pfam" id="PF08547">
    <property type="entry name" value="CIA30"/>
    <property type="match status" value="1"/>
</dbReference>
<evidence type="ECO:0000256" key="2">
    <source>
        <dbReference type="ARBA" id="ARBA00007884"/>
    </source>
</evidence>
<evidence type="ECO:0000313" key="8">
    <source>
        <dbReference type="Proteomes" id="UP000192247"/>
    </source>
</evidence>
<dbReference type="GO" id="GO:0051082">
    <property type="term" value="F:unfolded protein binding"/>
    <property type="evidence" value="ECO:0007669"/>
    <property type="project" value="TreeGrafter"/>
</dbReference>
<feature type="region of interest" description="Disordered" evidence="5">
    <location>
        <begin position="1"/>
        <end position="32"/>
    </location>
</feature>
<dbReference type="InterPro" id="IPR013857">
    <property type="entry name" value="NADH-UbQ_OxRdtase-assoc_prot30"/>
</dbReference>
<dbReference type="PANTHER" id="PTHR13194:SF18">
    <property type="entry name" value="COMPLEX I INTERMEDIATE-ASSOCIATED PROTEIN 30, MITOCHONDRIAL"/>
    <property type="match status" value="1"/>
</dbReference>
<keyword evidence="3" id="KW-0496">Mitochondrion</keyword>
<comment type="caution">
    <text evidence="7">The sequence shown here is derived from an EMBL/GenBank/DDBJ whole genome shotgun (WGS) entry which is preliminary data.</text>
</comment>
<dbReference type="GO" id="GO:0032981">
    <property type="term" value="P:mitochondrial respiratory chain complex I assembly"/>
    <property type="evidence" value="ECO:0007669"/>
    <property type="project" value="TreeGrafter"/>
</dbReference>
<evidence type="ECO:0000256" key="4">
    <source>
        <dbReference type="ARBA" id="ARBA00023186"/>
    </source>
</evidence>
<evidence type="ECO:0000256" key="5">
    <source>
        <dbReference type="SAM" id="MobiDB-lite"/>
    </source>
</evidence>
<keyword evidence="8" id="KW-1185">Reference proteome</keyword>
<evidence type="ECO:0000256" key="3">
    <source>
        <dbReference type="ARBA" id="ARBA00023128"/>
    </source>
</evidence>
<dbReference type="Proteomes" id="UP000192247">
    <property type="component" value="Unassembled WGS sequence"/>
</dbReference>
<comment type="subcellular location">
    <subcellularLocation>
        <location evidence="1">Mitochondrion</location>
    </subcellularLocation>
</comment>
<dbReference type="AlphaFoldDB" id="A0A1V9XAW9"/>
<reference evidence="7 8" key="1">
    <citation type="journal article" date="2017" name="Gigascience">
        <title>Draft genome of the honey bee ectoparasitic mite, Tropilaelaps mercedesae, is shaped by the parasitic life history.</title>
        <authorList>
            <person name="Dong X."/>
            <person name="Armstrong S.D."/>
            <person name="Xia D."/>
            <person name="Makepeace B.L."/>
            <person name="Darby A.C."/>
            <person name="Kadowaki T."/>
        </authorList>
    </citation>
    <scope>NUCLEOTIDE SEQUENCE [LARGE SCALE GENOMIC DNA]</scope>
    <source>
        <strain evidence="7">Wuxi-XJTLU</strain>
    </source>
</reference>
<sequence>MGTELQLTDDVNKDPYGSLKATNRRGKGGEQPLGEFQPARLLLGPHIQVQSSCVMWTRNTARLFRATTNFSMPRHSDAAALIEPPRRNCFYNSPPHLPPDDSNILTPFISGFNQLKIEWGRFIQEWKEYIHLDVPKYYLGDIVPLFRFHNKESMDFFQVITDSDFNQGYSRAEFTPTLTGTAVFKGVLDTQVPKDGRTKYAGLAMIQSFPKTISFQRRAYYEWDHWTHLVIRCRGDGRSYTVNLSAFGDFDVQWNIVYQYPLYTRGGPYWQLTYIPFSKFLVVNKGRIQDKQNRISLMHIRKIGIACGDNNPGPFELEIDFIGGAILDAQPEDFAYENYETPNCYALGY</sequence>
<dbReference type="InterPro" id="IPR039131">
    <property type="entry name" value="NDUFAF1"/>
</dbReference>